<name>A0A251U3G5_HELAN</name>
<dbReference type="InParanoid" id="A0A251U3G5"/>
<dbReference type="AlphaFoldDB" id="A0A251U3G5"/>
<protein>
    <submittedName>
        <fullName evidence="1">Uncharacterized protein</fullName>
    </submittedName>
</protein>
<reference evidence="2" key="1">
    <citation type="journal article" date="2017" name="Nature">
        <title>The sunflower genome provides insights into oil metabolism, flowering and Asterid evolution.</title>
        <authorList>
            <person name="Badouin H."/>
            <person name="Gouzy J."/>
            <person name="Grassa C.J."/>
            <person name="Murat F."/>
            <person name="Staton S.E."/>
            <person name="Cottret L."/>
            <person name="Lelandais-Briere C."/>
            <person name="Owens G.L."/>
            <person name="Carrere S."/>
            <person name="Mayjonade B."/>
            <person name="Legrand L."/>
            <person name="Gill N."/>
            <person name="Kane N.C."/>
            <person name="Bowers J.E."/>
            <person name="Hubner S."/>
            <person name="Bellec A."/>
            <person name="Berard A."/>
            <person name="Berges H."/>
            <person name="Blanchet N."/>
            <person name="Boniface M.C."/>
            <person name="Brunel D."/>
            <person name="Catrice O."/>
            <person name="Chaidir N."/>
            <person name="Claudel C."/>
            <person name="Donnadieu C."/>
            <person name="Faraut T."/>
            <person name="Fievet G."/>
            <person name="Helmstetter N."/>
            <person name="King M."/>
            <person name="Knapp S.J."/>
            <person name="Lai Z."/>
            <person name="Le Paslier M.C."/>
            <person name="Lippi Y."/>
            <person name="Lorenzon L."/>
            <person name="Mandel J.R."/>
            <person name="Marage G."/>
            <person name="Marchand G."/>
            <person name="Marquand E."/>
            <person name="Bret-Mestries E."/>
            <person name="Morien E."/>
            <person name="Nambeesan S."/>
            <person name="Nguyen T."/>
            <person name="Pegot-Espagnet P."/>
            <person name="Pouilly N."/>
            <person name="Raftis F."/>
            <person name="Sallet E."/>
            <person name="Schiex T."/>
            <person name="Thomas J."/>
            <person name="Vandecasteele C."/>
            <person name="Vares D."/>
            <person name="Vear F."/>
            <person name="Vautrin S."/>
            <person name="Crespi M."/>
            <person name="Mangin B."/>
            <person name="Burke J.M."/>
            <person name="Salse J."/>
            <person name="Munos S."/>
            <person name="Vincourt P."/>
            <person name="Rieseberg L.H."/>
            <person name="Langlade N.B."/>
        </authorList>
    </citation>
    <scope>NUCLEOTIDE SEQUENCE [LARGE SCALE GENOMIC DNA]</scope>
    <source>
        <strain evidence="2">cv. SF193</strain>
    </source>
</reference>
<gene>
    <name evidence="1" type="ORF">HannXRQ_Chr08g0214051</name>
</gene>
<accession>A0A251U3G5</accession>
<organism evidence="1 2">
    <name type="scientific">Helianthus annuus</name>
    <name type="common">Common sunflower</name>
    <dbReference type="NCBI Taxonomy" id="4232"/>
    <lineage>
        <taxon>Eukaryota</taxon>
        <taxon>Viridiplantae</taxon>
        <taxon>Streptophyta</taxon>
        <taxon>Embryophyta</taxon>
        <taxon>Tracheophyta</taxon>
        <taxon>Spermatophyta</taxon>
        <taxon>Magnoliopsida</taxon>
        <taxon>eudicotyledons</taxon>
        <taxon>Gunneridae</taxon>
        <taxon>Pentapetalae</taxon>
        <taxon>asterids</taxon>
        <taxon>campanulids</taxon>
        <taxon>Asterales</taxon>
        <taxon>Asteraceae</taxon>
        <taxon>Asteroideae</taxon>
        <taxon>Heliantheae alliance</taxon>
        <taxon>Heliantheae</taxon>
        <taxon>Helianthus</taxon>
    </lineage>
</organism>
<keyword evidence="2" id="KW-1185">Reference proteome</keyword>
<dbReference type="EMBL" id="CM007897">
    <property type="protein sequence ID" value="OTG17609.1"/>
    <property type="molecule type" value="Genomic_DNA"/>
</dbReference>
<dbReference type="Proteomes" id="UP000215914">
    <property type="component" value="Chromosome 8"/>
</dbReference>
<evidence type="ECO:0000313" key="1">
    <source>
        <dbReference type="EMBL" id="OTG17609.1"/>
    </source>
</evidence>
<evidence type="ECO:0000313" key="2">
    <source>
        <dbReference type="Proteomes" id="UP000215914"/>
    </source>
</evidence>
<proteinExistence type="predicted"/>
<sequence>MTESDKFKFLGCAFLDFQGTTMCHKLLVTDPPSTKPGTSKGNRCRNILDLDRVNDVFEESQASKPRESVSGGFLKCYHRRKFVSLTRLSNSECKNM</sequence>